<evidence type="ECO:0000256" key="1">
    <source>
        <dbReference type="ARBA" id="ARBA00005755"/>
    </source>
</evidence>
<evidence type="ECO:0000256" key="2">
    <source>
        <dbReference type="ARBA" id="ARBA00012417"/>
    </source>
</evidence>
<comment type="similarity">
    <text evidence="1">Belongs to the DNA polymerase type-B family.</text>
</comment>
<dbReference type="GO" id="GO:0006260">
    <property type="term" value="P:DNA replication"/>
    <property type="evidence" value="ECO:0007669"/>
    <property type="project" value="UniProtKB-KW"/>
</dbReference>
<evidence type="ECO:0000256" key="8">
    <source>
        <dbReference type="ARBA" id="ARBA00049244"/>
    </source>
</evidence>
<dbReference type="AlphaFoldDB" id="A2G2X4"/>
<dbReference type="GO" id="GO:0003677">
    <property type="term" value="F:DNA binding"/>
    <property type="evidence" value="ECO:0007669"/>
    <property type="project" value="UniProtKB-KW"/>
</dbReference>
<dbReference type="VEuPathDB" id="TrichDB:TVAG_209380"/>
<keyword evidence="7" id="KW-0238">DNA-binding</keyword>
<evidence type="ECO:0000256" key="5">
    <source>
        <dbReference type="ARBA" id="ARBA00022705"/>
    </source>
</evidence>
<feature type="domain" description="DNA-directed DNA polymerase family B mitochondria/virus" evidence="9">
    <location>
        <begin position="624"/>
        <end position="879"/>
    </location>
</feature>
<keyword evidence="11" id="KW-1185">Reference proteome</keyword>
<protein>
    <recommendedName>
        <fullName evidence="2">DNA-directed DNA polymerase</fullName>
        <ecNumber evidence="2">2.7.7.7</ecNumber>
    </recommendedName>
</protein>
<evidence type="ECO:0000313" key="11">
    <source>
        <dbReference type="Proteomes" id="UP000001542"/>
    </source>
</evidence>
<dbReference type="InterPro" id="IPR043502">
    <property type="entry name" value="DNA/RNA_pol_sf"/>
</dbReference>
<reference evidence="10" key="1">
    <citation type="submission" date="2006-10" db="EMBL/GenBank/DDBJ databases">
        <authorList>
            <person name="Amadeo P."/>
            <person name="Zhao Q."/>
            <person name="Wortman J."/>
            <person name="Fraser-Liggett C."/>
            <person name="Carlton J."/>
        </authorList>
    </citation>
    <scope>NUCLEOTIDE SEQUENCE</scope>
    <source>
        <strain evidence="10">G3</strain>
    </source>
</reference>
<dbReference type="OrthoDB" id="10265614at2759"/>
<gene>
    <name evidence="10" type="ORF">TVAG_209380</name>
</gene>
<dbReference type="SUPFAM" id="SSF53098">
    <property type="entry name" value="Ribonuclease H-like"/>
    <property type="match status" value="1"/>
</dbReference>
<dbReference type="VEuPathDB" id="TrichDB:TVAGG3_0209400"/>
<dbReference type="Proteomes" id="UP000001542">
    <property type="component" value="Unassembled WGS sequence"/>
</dbReference>
<comment type="catalytic activity">
    <reaction evidence="8">
        <text>DNA(n) + a 2'-deoxyribonucleoside 5'-triphosphate = DNA(n+1) + diphosphate</text>
        <dbReference type="Rhea" id="RHEA:22508"/>
        <dbReference type="Rhea" id="RHEA-COMP:17339"/>
        <dbReference type="Rhea" id="RHEA-COMP:17340"/>
        <dbReference type="ChEBI" id="CHEBI:33019"/>
        <dbReference type="ChEBI" id="CHEBI:61560"/>
        <dbReference type="ChEBI" id="CHEBI:173112"/>
        <dbReference type="EC" id="2.7.7.7"/>
    </reaction>
</comment>
<dbReference type="KEGG" id="tva:4746147"/>
<evidence type="ECO:0000259" key="9">
    <source>
        <dbReference type="Pfam" id="PF03175"/>
    </source>
</evidence>
<evidence type="ECO:0000256" key="3">
    <source>
        <dbReference type="ARBA" id="ARBA00022679"/>
    </source>
</evidence>
<keyword evidence="4" id="KW-0548">Nucleotidyltransferase</keyword>
<organism evidence="10 11">
    <name type="scientific">Trichomonas vaginalis (strain ATCC PRA-98 / G3)</name>
    <dbReference type="NCBI Taxonomy" id="412133"/>
    <lineage>
        <taxon>Eukaryota</taxon>
        <taxon>Metamonada</taxon>
        <taxon>Parabasalia</taxon>
        <taxon>Trichomonadida</taxon>
        <taxon>Trichomonadidae</taxon>
        <taxon>Trichomonas</taxon>
    </lineage>
</organism>
<keyword evidence="3" id="KW-0808">Transferase</keyword>
<dbReference type="GO" id="GO:0003887">
    <property type="term" value="F:DNA-directed DNA polymerase activity"/>
    <property type="evidence" value="ECO:0007669"/>
    <property type="project" value="UniProtKB-KW"/>
</dbReference>
<proteinExistence type="inferred from homology"/>
<evidence type="ECO:0000256" key="7">
    <source>
        <dbReference type="ARBA" id="ARBA00023125"/>
    </source>
</evidence>
<sequence>MKTLNSFIGSMKAQDFKDALNFFTIRFNPRSSITDLKKAHKRSLYNACMQNNIRTVEDFTSRVQTVNQHLDSLMNMDSQPGRTRRSEESRDHVQALMNMAPQPGRQQSNHETRHTIWQMLNISPLYSDPVEPAIDENNLAKVQVENAYRTIASINGKRAEGEVWLSPNVKANNRYMRFDIQDYDAEGKDYFNRMFPKVMTEFIKQIDAFKQNWTFYYDMSSRTNILRHLNVNTMGSLVHQLLNESPIDEVRALAATVLESNYDFFLCNIPELRKIEIFDYTMFQNIPVMKIRNGNVQDEIQLTEMEKKILKAAKKGGAGDLAMEYFKQMRDQLTKKNRTNRSRNAQLWTWTLKLPINLERYQIFNELNARTAKLMMNDCCFIYACIEAGVDENTIDHMREMIRVKDFPMMKIKVIAKETGIKFHVIKYNPDYSNYSYTFEPDGEPRMTIELLLMNDHYMLNEKVPISTMFIKDYDNICQVCKDWSLEKKMLINRKYETRYAINSKLVTPISKILELRFKHNYFEPIRTGELCTYFTTLYKEKLGEMIDLNYTPKYCTRVKKDWSATTKKDMKFPREHVFFADFEASTDGDIHKAYNICYMEDDDDSYTSIWGDNCAQKFLEALPDKSLVYFHNLSYDITFLMSRLEEVTGTPIIKGSQTMQIQGKYHGKLLCFKDSYAIITTKLENFPEMFKLESGEKEVFPYNYYTEDLVKTTRIGNIDDAMNHVKDIEAFYQNIEKIEGCKIDDEHFDMEVYSSFYCGQDVRILRDGFLKFRNDVMKEFEIDAYDYVSMSSISNKLFEMRVYWKNGNLFDLAGKPREYISKCIQGGRCMLANNEKHFTDFDAVSLYPSAIARLYCLEGIPEVMTEEMKSSEYLLEHLFDDDQAEPTKEKFISGFYYQIEILSIGKKSAFPLIVVNPDINPDLNVARSSNTCCKMFVDHITLQDLINFQEITCKVIDGYYYDGKRT</sequence>
<name>A2G2X4_TRIV3</name>
<dbReference type="InterPro" id="IPR036397">
    <property type="entry name" value="RNaseH_sf"/>
</dbReference>
<dbReference type="InterPro" id="IPR004868">
    <property type="entry name" value="DNA-dir_DNA_pol_B_mt/vir"/>
</dbReference>
<dbReference type="EC" id="2.7.7.7" evidence="2"/>
<dbReference type="Gene3D" id="3.30.420.10">
    <property type="entry name" value="Ribonuclease H-like superfamily/Ribonuclease H"/>
    <property type="match status" value="1"/>
</dbReference>
<evidence type="ECO:0000313" key="10">
    <source>
        <dbReference type="EMBL" id="EAX88487.1"/>
    </source>
</evidence>
<dbReference type="PANTHER" id="PTHR48144">
    <property type="entry name" value="DNA-DIRECTED DNA POLYMERASE"/>
    <property type="match status" value="1"/>
</dbReference>
<reference evidence="10" key="2">
    <citation type="journal article" date="2007" name="Science">
        <title>Draft genome sequence of the sexually transmitted pathogen Trichomonas vaginalis.</title>
        <authorList>
            <person name="Carlton J.M."/>
            <person name="Hirt R.P."/>
            <person name="Silva J.C."/>
            <person name="Delcher A.L."/>
            <person name="Schatz M."/>
            <person name="Zhao Q."/>
            <person name="Wortman J.R."/>
            <person name="Bidwell S.L."/>
            <person name="Alsmark U.C.M."/>
            <person name="Besteiro S."/>
            <person name="Sicheritz-Ponten T."/>
            <person name="Noel C.J."/>
            <person name="Dacks J.B."/>
            <person name="Foster P.G."/>
            <person name="Simillion C."/>
            <person name="Van de Peer Y."/>
            <person name="Miranda-Saavedra D."/>
            <person name="Barton G.J."/>
            <person name="Westrop G.D."/>
            <person name="Mueller S."/>
            <person name="Dessi D."/>
            <person name="Fiori P.L."/>
            <person name="Ren Q."/>
            <person name="Paulsen I."/>
            <person name="Zhang H."/>
            <person name="Bastida-Corcuera F.D."/>
            <person name="Simoes-Barbosa A."/>
            <person name="Brown M.T."/>
            <person name="Hayes R.D."/>
            <person name="Mukherjee M."/>
            <person name="Okumura C.Y."/>
            <person name="Schneider R."/>
            <person name="Smith A.J."/>
            <person name="Vanacova S."/>
            <person name="Villalvazo M."/>
            <person name="Haas B.J."/>
            <person name="Pertea M."/>
            <person name="Feldblyum T.V."/>
            <person name="Utterback T.R."/>
            <person name="Shu C.L."/>
            <person name="Osoegawa K."/>
            <person name="de Jong P.J."/>
            <person name="Hrdy I."/>
            <person name="Horvathova L."/>
            <person name="Zubacova Z."/>
            <person name="Dolezal P."/>
            <person name="Malik S.B."/>
            <person name="Logsdon J.M. Jr."/>
            <person name="Henze K."/>
            <person name="Gupta A."/>
            <person name="Wang C.C."/>
            <person name="Dunne R.L."/>
            <person name="Upcroft J.A."/>
            <person name="Upcroft P."/>
            <person name="White O."/>
            <person name="Salzberg S.L."/>
            <person name="Tang P."/>
            <person name="Chiu C.-H."/>
            <person name="Lee Y.-S."/>
            <person name="Embley T.M."/>
            <person name="Coombs G.H."/>
            <person name="Mottram J.C."/>
            <person name="Tachezy J."/>
            <person name="Fraser-Liggett C.M."/>
            <person name="Johnson P.J."/>
        </authorList>
    </citation>
    <scope>NUCLEOTIDE SEQUENCE [LARGE SCALE GENOMIC DNA]</scope>
    <source>
        <strain evidence="10">G3</strain>
    </source>
</reference>
<dbReference type="RefSeq" id="XP_001301417.1">
    <property type="nucleotide sequence ID" value="XM_001301416.1"/>
</dbReference>
<dbReference type="SUPFAM" id="SSF56672">
    <property type="entry name" value="DNA/RNA polymerases"/>
    <property type="match status" value="1"/>
</dbReference>
<evidence type="ECO:0000256" key="6">
    <source>
        <dbReference type="ARBA" id="ARBA00022932"/>
    </source>
</evidence>
<accession>A2G2X4</accession>
<dbReference type="EMBL" id="DS114303">
    <property type="protein sequence ID" value="EAX88487.1"/>
    <property type="molecule type" value="Genomic_DNA"/>
</dbReference>
<evidence type="ECO:0000256" key="4">
    <source>
        <dbReference type="ARBA" id="ARBA00022695"/>
    </source>
</evidence>
<dbReference type="InParanoid" id="A2G2X4"/>
<keyword evidence="6" id="KW-0239">DNA-directed DNA polymerase</keyword>
<dbReference type="Pfam" id="PF03175">
    <property type="entry name" value="DNA_pol_B_2"/>
    <property type="match status" value="1"/>
</dbReference>
<keyword evidence="5" id="KW-0235">DNA replication</keyword>
<dbReference type="PANTHER" id="PTHR48144:SF2">
    <property type="entry name" value="DNA-DIRECTED DNA POLYMERASE"/>
    <property type="match status" value="1"/>
</dbReference>
<dbReference type="GO" id="GO:0000166">
    <property type="term" value="F:nucleotide binding"/>
    <property type="evidence" value="ECO:0007669"/>
    <property type="project" value="InterPro"/>
</dbReference>
<dbReference type="InterPro" id="IPR012337">
    <property type="entry name" value="RNaseH-like_sf"/>
</dbReference>